<feature type="region of interest" description="Disordered" evidence="1">
    <location>
        <begin position="43"/>
        <end position="73"/>
    </location>
</feature>
<organism evidence="3 4">
    <name type="scientific">Stappia indica</name>
    <dbReference type="NCBI Taxonomy" id="538381"/>
    <lineage>
        <taxon>Bacteria</taxon>
        <taxon>Pseudomonadati</taxon>
        <taxon>Pseudomonadota</taxon>
        <taxon>Alphaproteobacteria</taxon>
        <taxon>Hyphomicrobiales</taxon>
        <taxon>Stappiaceae</taxon>
        <taxon>Stappia</taxon>
    </lineage>
</organism>
<dbReference type="InterPro" id="IPR045599">
    <property type="entry name" value="DUF6456"/>
</dbReference>
<dbReference type="Pfam" id="PF20057">
    <property type="entry name" value="DUF6456"/>
    <property type="match status" value="1"/>
</dbReference>
<dbReference type="OrthoDB" id="7476630at2"/>
<sequence length="290" mass="30441">MAPSQRALDRLLARLGTAPAWHLQETAEKGLRLCAARAARAGRGTAGSESAETGGGTPASPTPASPGSFPSPVPSCAPSFAVDPAQLRAALAAGLVERGGKDRLVLSQAGRARLRRMASGEEDFAAQHRETGTRRIAIAGAADEIVTVNHAESPLAWLRRRRGRNGEPILDDGQFAAGERLRADHTHGSIVPGLRGMAWSALGSGGGSSSGGRDPRGGLVELTNSTLAARARLERAMREVGPELAGVLIDVCCELKGLEQVERERRWPPRSAKVVLLLGLTRLARHYGTG</sequence>
<accession>A0A285RS71</accession>
<evidence type="ECO:0000259" key="2">
    <source>
        <dbReference type="Pfam" id="PF20057"/>
    </source>
</evidence>
<feature type="domain" description="DUF6456" evidence="2">
    <location>
        <begin position="147"/>
        <end position="288"/>
    </location>
</feature>
<dbReference type="RefSeq" id="WP_097174122.1">
    <property type="nucleotide sequence ID" value="NZ_OBML01000002.1"/>
</dbReference>
<keyword evidence="4" id="KW-1185">Reference proteome</keyword>
<evidence type="ECO:0000313" key="3">
    <source>
        <dbReference type="EMBL" id="SOB97051.1"/>
    </source>
</evidence>
<protein>
    <recommendedName>
        <fullName evidence="2">DUF6456 domain-containing protein</fullName>
    </recommendedName>
</protein>
<evidence type="ECO:0000313" key="4">
    <source>
        <dbReference type="Proteomes" id="UP000219331"/>
    </source>
</evidence>
<reference evidence="3 4" key="1">
    <citation type="submission" date="2017-08" db="EMBL/GenBank/DDBJ databases">
        <authorList>
            <person name="de Groot N.N."/>
        </authorList>
    </citation>
    <scope>NUCLEOTIDE SEQUENCE [LARGE SCALE GENOMIC DNA]</scope>
    <source>
        <strain evidence="3 4">USBA 352</strain>
    </source>
</reference>
<feature type="compositionally biased region" description="Pro residues" evidence="1">
    <location>
        <begin position="60"/>
        <end position="73"/>
    </location>
</feature>
<evidence type="ECO:0000256" key="1">
    <source>
        <dbReference type="SAM" id="MobiDB-lite"/>
    </source>
</evidence>
<dbReference type="STRING" id="538381.GCA_001696535_03138"/>
<dbReference type="EMBL" id="OBML01000002">
    <property type="protein sequence ID" value="SOB97051.1"/>
    <property type="molecule type" value="Genomic_DNA"/>
</dbReference>
<name>A0A285RS71_9HYPH</name>
<dbReference type="Proteomes" id="UP000219331">
    <property type="component" value="Unassembled WGS sequence"/>
</dbReference>
<dbReference type="AlphaFoldDB" id="A0A285RS71"/>
<gene>
    <name evidence="3" type="ORF">SAMN05421512_102383</name>
</gene>
<proteinExistence type="predicted"/>